<sequence>KYFECSCNRCKDPTELGTHLSSLMCQKCKKGAVSQIAEWVNPPTYKWGCDRCVFKMENRDVEILVNKYSSKATNLKGIETQENFLTECKSIFHTNHYIVLGVKFALCQAYGREEGYTLTELTTESIHRKLQLCQEVLKVLDVLTPGYCITRGSRNIIQVSSLVHY</sequence>
<reference evidence="1" key="1">
    <citation type="submission" date="2021-06" db="EMBL/GenBank/DDBJ databases">
        <authorList>
            <person name="Hodson N. C."/>
            <person name="Mongue J. A."/>
            <person name="Jaron S. K."/>
        </authorList>
    </citation>
    <scope>NUCLEOTIDE SEQUENCE</scope>
</reference>
<feature type="non-terminal residue" evidence="1">
    <location>
        <position position="1"/>
    </location>
</feature>
<name>A0A8J2KVN7_9HEXA</name>
<evidence type="ECO:0000313" key="2">
    <source>
        <dbReference type="Proteomes" id="UP000708208"/>
    </source>
</evidence>
<gene>
    <name evidence="1" type="ORF">AFUS01_LOCUS32598</name>
</gene>
<proteinExistence type="predicted"/>
<evidence type="ECO:0000313" key="1">
    <source>
        <dbReference type="EMBL" id="CAG7822316.1"/>
    </source>
</evidence>
<dbReference type="PANTHER" id="PTHR46455">
    <property type="entry name" value="SET AND MYND DOMAIN CONTAINING, ARTHROPOD-SPECIFIC, MEMBER 4, ISOFORM A"/>
    <property type="match status" value="1"/>
</dbReference>
<organism evidence="1 2">
    <name type="scientific">Allacma fusca</name>
    <dbReference type="NCBI Taxonomy" id="39272"/>
    <lineage>
        <taxon>Eukaryota</taxon>
        <taxon>Metazoa</taxon>
        <taxon>Ecdysozoa</taxon>
        <taxon>Arthropoda</taxon>
        <taxon>Hexapoda</taxon>
        <taxon>Collembola</taxon>
        <taxon>Symphypleona</taxon>
        <taxon>Sminthuridae</taxon>
        <taxon>Allacma</taxon>
    </lineage>
</organism>
<dbReference type="OrthoDB" id="3174329at2759"/>
<comment type="caution">
    <text evidence="1">The sequence shown here is derived from an EMBL/GenBank/DDBJ whole genome shotgun (WGS) entry which is preliminary data.</text>
</comment>
<accession>A0A8J2KVN7</accession>
<dbReference type="EMBL" id="CAJVCH010526046">
    <property type="protein sequence ID" value="CAG7822316.1"/>
    <property type="molecule type" value="Genomic_DNA"/>
</dbReference>
<dbReference type="Proteomes" id="UP000708208">
    <property type="component" value="Unassembled WGS sequence"/>
</dbReference>
<dbReference type="AlphaFoldDB" id="A0A8J2KVN7"/>
<dbReference type="InterPro" id="IPR053010">
    <property type="entry name" value="SET_SmydA-8"/>
</dbReference>
<keyword evidence="2" id="KW-1185">Reference proteome</keyword>
<protein>
    <submittedName>
        <fullName evidence="1">Uncharacterized protein</fullName>
    </submittedName>
</protein>
<dbReference type="PANTHER" id="PTHR46455:SF5">
    <property type="entry name" value="SET AND MYND DOMAIN CONTAINING, ARTHROPOD-SPECIFIC, MEMBER 4, ISOFORM A"/>
    <property type="match status" value="1"/>
</dbReference>